<dbReference type="InterPro" id="IPR051516">
    <property type="entry name" value="SETDB_methyltransferase"/>
</dbReference>
<evidence type="ECO:0000313" key="15">
    <source>
        <dbReference type="Proteomes" id="UP000186922"/>
    </source>
</evidence>
<keyword evidence="7" id="KW-0479">Metal-binding</keyword>
<protein>
    <recommendedName>
        <fullName evidence="16">Histone-lysine N-methyltransferase</fullName>
    </recommendedName>
</protein>
<dbReference type="STRING" id="947166.A0A1D1W2V6"/>
<accession>A0A1D1W2V6</accession>
<dbReference type="GO" id="GO:0046974">
    <property type="term" value="F:histone H3K9 methyltransferase activity"/>
    <property type="evidence" value="ECO:0007669"/>
    <property type="project" value="UniProtKB-ARBA"/>
</dbReference>
<comment type="subcellular location">
    <subcellularLocation>
        <location evidence="2">Chromosome</location>
    </subcellularLocation>
    <subcellularLocation>
        <location evidence="1">Nucleus</location>
    </subcellularLocation>
</comment>
<dbReference type="GO" id="GO:0005694">
    <property type="term" value="C:chromosome"/>
    <property type="evidence" value="ECO:0007669"/>
    <property type="project" value="UniProtKB-SubCell"/>
</dbReference>
<proteinExistence type="predicted"/>
<dbReference type="GO" id="GO:0010629">
    <property type="term" value="P:negative regulation of gene expression"/>
    <property type="evidence" value="ECO:0007669"/>
    <property type="project" value="TreeGrafter"/>
</dbReference>
<feature type="domain" description="MBD" evidence="13">
    <location>
        <begin position="100"/>
        <end position="166"/>
    </location>
</feature>
<evidence type="ECO:0000259" key="12">
    <source>
        <dbReference type="PROSITE" id="PS50868"/>
    </source>
</evidence>
<evidence type="ECO:0000256" key="5">
    <source>
        <dbReference type="ARBA" id="ARBA00022679"/>
    </source>
</evidence>
<evidence type="ECO:0000256" key="3">
    <source>
        <dbReference type="ARBA" id="ARBA00022454"/>
    </source>
</evidence>
<dbReference type="AlphaFoldDB" id="A0A1D1W2V6"/>
<dbReference type="OrthoDB" id="5792673at2759"/>
<sequence length="457" mass="51661">MEAKRKAKAGWKDAASRDGSQEVTEPRSKRTKKPTMDSDDEEDYKHRSQFPSVDHLEVTHCNLFDSYPVYGPVSLGSHDCSPAVCRPSGEGDAALRMYARVVHSPLVLPLLFGWERKRSESKAARRVTYVTPCGRTLSSLEQVDDFLLHIESILPIQCFSFEVGLDISSKIYIPRHTVKSATTLTLKNAQFEVAAFNCYVKDNPAKFTYVNKVIMTESANERLTKGSSKKRTEWCHCSSPCSTSSSSSCLCQHLNDEDEAEEGFQHGLLLKFQKCVSECSSSCKCPPTCRNRVSSSTVPWRVLLYYFPGKGYGVRAVCDIPKGAFIGMYTGQLLTERDVGRTGRPDTYYFTLTNLNEGNSQDQMKNGTLDYKDLFTLDAQYFGNFTRFLNHSCDPNLFPQPMLRDYTGPLVYHIGFFTSRLIKAGEEMTWNYNYEVGTAKYKIDCRCGAENCRKRLL</sequence>
<evidence type="ECO:0000256" key="4">
    <source>
        <dbReference type="ARBA" id="ARBA00022603"/>
    </source>
</evidence>
<dbReference type="Pfam" id="PF05033">
    <property type="entry name" value="Pre-SET"/>
    <property type="match status" value="1"/>
</dbReference>
<organism evidence="14 15">
    <name type="scientific">Ramazzottius varieornatus</name>
    <name type="common">Water bear</name>
    <name type="synonym">Tardigrade</name>
    <dbReference type="NCBI Taxonomy" id="947166"/>
    <lineage>
        <taxon>Eukaryota</taxon>
        <taxon>Metazoa</taxon>
        <taxon>Ecdysozoa</taxon>
        <taxon>Tardigrada</taxon>
        <taxon>Eutardigrada</taxon>
        <taxon>Parachela</taxon>
        <taxon>Hypsibioidea</taxon>
        <taxon>Ramazzottiidae</taxon>
        <taxon>Ramazzottius</taxon>
    </lineage>
</organism>
<dbReference type="InterPro" id="IPR001214">
    <property type="entry name" value="SET_dom"/>
</dbReference>
<keyword evidence="4" id="KW-0489">Methyltransferase</keyword>
<evidence type="ECO:0000259" key="11">
    <source>
        <dbReference type="PROSITE" id="PS50280"/>
    </source>
</evidence>
<evidence type="ECO:0000256" key="8">
    <source>
        <dbReference type="ARBA" id="ARBA00022833"/>
    </source>
</evidence>
<dbReference type="PROSITE" id="PS50868">
    <property type="entry name" value="POST_SET"/>
    <property type="match status" value="1"/>
</dbReference>
<evidence type="ECO:0000256" key="10">
    <source>
        <dbReference type="SAM" id="MobiDB-lite"/>
    </source>
</evidence>
<dbReference type="Gene3D" id="3.30.890.10">
    <property type="entry name" value="Methyl-cpg-binding Protein 2, Chain A"/>
    <property type="match status" value="1"/>
</dbReference>
<dbReference type="Pfam" id="PF01429">
    <property type="entry name" value="MBD"/>
    <property type="match status" value="1"/>
</dbReference>
<dbReference type="GO" id="GO:0070828">
    <property type="term" value="P:heterochromatin organization"/>
    <property type="evidence" value="ECO:0007669"/>
    <property type="project" value="TreeGrafter"/>
</dbReference>
<dbReference type="InterPro" id="IPR046341">
    <property type="entry name" value="SET_dom_sf"/>
</dbReference>
<dbReference type="InterPro" id="IPR007728">
    <property type="entry name" value="Pre-SET_dom"/>
</dbReference>
<dbReference type="GO" id="GO:0003677">
    <property type="term" value="F:DNA binding"/>
    <property type="evidence" value="ECO:0007669"/>
    <property type="project" value="InterPro"/>
</dbReference>
<evidence type="ECO:0000256" key="2">
    <source>
        <dbReference type="ARBA" id="ARBA00004286"/>
    </source>
</evidence>
<dbReference type="GO" id="GO:0032259">
    <property type="term" value="P:methylation"/>
    <property type="evidence" value="ECO:0007669"/>
    <property type="project" value="UniProtKB-KW"/>
</dbReference>
<dbReference type="InterPro" id="IPR001739">
    <property type="entry name" value="Methyl_CpG_DNA-bd"/>
</dbReference>
<dbReference type="PROSITE" id="PS50982">
    <property type="entry name" value="MBD"/>
    <property type="match status" value="1"/>
</dbReference>
<dbReference type="PANTHER" id="PTHR46024:SF1">
    <property type="entry name" value="HISTONE-LYSINE N-METHYLTRANSFERASE EGGLESS"/>
    <property type="match status" value="1"/>
</dbReference>
<keyword evidence="15" id="KW-1185">Reference proteome</keyword>
<dbReference type="EMBL" id="BDGG01000016">
    <property type="protein sequence ID" value="GAV07855.1"/>
    <property type="molecule type" value="Genomic_DNA"/>
</dbReference>
<dbReference type="SUPFAM" id="SSF54171">
    <property type="entry name" value="DNA-binding domain"/>
    <property type="match status" value="1"/>
</dbReference>
<dbReference type="PROSITE" id="PS50280">
    <property type="entry name" value="SET"/>
    <property type="match status" value="1"/>
</dbReference>
<evidence type="ECO:0000259" key="13">
    <source>
        <dbReference type="PROSITE" id="PS50982"/>
    </source>
</evidence>
<evidence type="ECO:0000256" key="6">
    <source>
        <dbReference type="ARBA" id="ARBA00022691"/>
    </source>
</evidence>
<dbReference type="InterPro" id="IPR016177">
    <property type="entry name" value="DNA-bd_dom_sf"/>
</dbReference>
<feature type="domain" description="Post-SET" evidence="12">
    <location>
        <begin position="441"/>
        <end position="457"/>
    </location>
</feature>
<evidence type="ECO:0000256" key="9">
    <source>
        <dbReference type="ARBA" id="ARBA00023242"/>
    </source>
</evidence>
<evidence type="ECO:0000256" key="7">
    <source>
        <dbReference type="ARBA" id="ARBA00022723"/>
    </source>
</evidence>
<feature type="domain" description="SET" evidence="11">
    <location>
        <begin position="300"/>
        <end position="433"/>
    </location>
</feature>
<dbReference type="Pfam" id="PF00856">
    <property type="entry name" value="SET"/>
    <property type="match status" value="1"/>
</dbReference>
<evidence type="ECO:0008006" key="16">
    <source>
        <dbReference type="Google" id="ProtNLM"/>
    </source>
</evidence>
<evidence type="ECO:0000256" key="1">
    <source>
        <dbReference type="ARBA" id="ARBA00004123"/>
    </source>
</evidence>
<dbReference type="Proteomes" id="UP000186922">
    <property type="component" value="Unassembled WGS sequence"/>
</dbReference>
<dbReference type="GO" id="GO:0005634">
    <property type="term" value="C:nucleus"/>
    <property type="evidence" value="ECO:0007669"/>
    <property type="project" value="UniProtKB-SubCell"/>
</dbReference>
<dbReference type="GO" id="GO:0008270">
    <property type="term" value="F:zinc ion binding"/>
    <property type="evidence" value="ECO:0007669"/>
    <property type="project" value="InterPro"/>
</dbReference>
<keyword evidence="3" id="KW-0158">Chromosome</keyword>
<dbReference type="InterPro" id="IPR003616">
    <property type="entry name" value="Post-SET_dom"/>
</dbReference>
<dbReference type="SMART" id="SM00508">
    <property type="entry name" value="PostSET"/>
    <property type="match status" value="1"/>
</dbReference>
<keyword evidence="9" id="KW-0539">Nucleus</keyword>
<evidence type="ECO:0000313" key="14">
    <source>
        <dbReference type="EMBL" id="GAV07855.1"/>
    </source>
</evidence>
<keyword evidence="8" id="KW-0862">Zinc</keyword>
<dbReference type="SUPFAM" id="SSF82199">
    <property type="entry name" value="SET domain"/>
    <property type="match status" value="1"/>
</dbReference>
<comment type="caution">
    <text evidence="14">The sequence shown here is derived from an EMBL/GenBank/DDBJ whole genome shotgun (WGS) entry which is preliminary data.</text>
</comment>
<name>A0A1D1W2V6_RAMVA</name>
<keyword evidence="6" id="KW-0949">S-adenosyl-L-methionine</keyword>
<gene>
    <name evidence="14" type="primary">RvY_17641-1</name>
    <name evidence="14" type="synonym">RvY_17641.1</name>
    <name evidence="14" type="ORF">RvY_17641</name>
</gene>
<dbReference type="PANTHER" id="PTHR46024">
    <property type="entry name" value="HISTONE-LYSINE N-METHYLTRANSFERASE EGGLESS"/>
    <property type="match status" value="1"/>
</dbReference>
<keyword evidence="5" id="KW-0808">Transferase</keyword>
<dbReference type="Gene3D" id="2.170.270.10">
    <property type="entry name" value="SET domain"/>
    <property type="match status" value="1"/>
</dbReference>
<feature type="region of interest" description="Disordered" evidence="10">
    <location>
        <begin position="1"/>
        <end position="46"/>
    </location>
</feature>
<feature type="compositionally biased region" description="Basic and acidic residues" evidence="10">
    <location>
        <begin position="1"/>
        <end position="28"/>
    </location>
</feature>
<dbReference type="SMART" id="SM00317">
    <property type="entry name" value="SET"/>
    <property type="match status" value="1"/>
</dbReference>
<dbReference type="SMART" id="SM00391">
    <property type="entry name" value="MBD"/>
    <property type="match status" value="1"/>
</dbReference>
<reference evidence="14 15" key="1">
    <citation type="journal article" date="2016" name="Nat. Commun.">
        <title>Extremotolerant tardigrade genome and improved radiotolerance of human cultured cells by tardigrade-unique protein.</title>
        <authorList>
            <person name="Hashimoto T."/>
            <person name="Horikawa D.D."/>
            <person name="Saito Y."/>
            <person name="Kuwahara H."/>
            <person name="Kozuka-Hata H."/>
            <person name="Shin-I T."/>
            <person name="Minakuchi Y."/>
            <person name="Ohishi K."/>
            <person name="Motoyama A."/>
            <person name="Aizu T."/>
            <person name="Enomoto A."/>
            <person name="Kondo K."/>
            <person name="Tanaka S."/>
            <person name="Hara Y."/>
            <person name="Koshikawa S."/>
            <person name="Sagara H."/>
            <person name="Miura T."/>
            <person name="Yokobori S."/>
            <person name="Miyagawa K."/>
            <person name="Suzuki Y."/>
            <person name="Kubo T."/>
            <person name="Oyama M."/>
            <person name="Kohara Y."/>
            <person name="Fujiyama A."/>
            <person name="Arakawa K."/>
            <person name="Katayama T."/>
            <person name="Toyoda A."/>
            <person name="Kunieda T."/>
        </authorList>
    </citation>
    <scope>NUCLEOTIDE SEQUENCE [LARGE SCALE GENOMIC DNA]</scope>
    <source>
        <strain evidence="14 15">YOKOZUNA-1</strain>
    </source>
</reference>